<dbReference type="RefSeq" id="WP_163611238.1">
    <property type="nucleotide sequence ID" value="NZ_JAAGWB010000031.1"/>
</dbReference>
<dbReference type="EMBL" id="JAAGWH010000029">
    <property type="protein sequence ID" value="NEK94666.1"/>
    <property type="molecule type" value="Genomic_DNA"/>
</dbReference>
<evidence type="ECO:0000313" key="4">
    <source>
        <dbReference type="Proteomes" id="UP000468828"/>
    </source>
</evidence>
<keyword evidence="4" id="KW-1185">Reference proteome</keyword>
<dbReference type="Proteomes" id="UP000468828">
    <property type="component" value="Unassembled WGS sequence"/>
</dbReference>
<dbReference type="Pfam" id="PF06259">
    <property type="entry name" value="Abhydrolase_8"/>
    <property type="match status" value="1"/>
</dbReference>
<evidence type="ECO:0000313" key="2">
    <source>
        <dbReference type="EMBL" id="NEK94666.1"/>
    </source>
</evidence>
<reference evidence="3 5" key="2">
    <citation type="submission" date="2020-02" db="EMBL/GenBank/DDBJ databases">
        <title>The WGS of Modestobacter muralis DSM 100205.</title>
        <authorList>
            <person name="Jiang Z."/>
        </authorList>
    </citation>
    <scope>NUCLEOTIDE SEQUENCE [LARGE SCALE GENOMIC DNA]</scope>
    <source>
        <strain evidence="3 5">DSM 100205</strain>
    </source>
</reference>
<evidence type="ECO:0000313" key="3">
    <source>
        <dbReference type="EMBL" id="NEN51554.1"/>
    </source>
</evidence>
<feature type="domain" description="DUF1023" evidence="1">
    <location>
        <begin position="293"/>
        <end position="460"/>
    </location>
</feature>
<organism evidence="2 4">
    <name type="scientific">Modestobacter muralis</name>
    <dbReference type="NCBI Taxonomy" id="1608614"/>
    <lineage>
        <taxon>Bacteria</taxon>
        <taxon>Bacillati</taxon>
        <taxon>Actinomycetota</taxon>
        <taxon>Actinomycetes</taxon>
        <taxon>Geodermatophilales</taxon>
        <taxon>Geodermatophilaceae</taxon>
        <taxon>Modestobacter</taxon>
    </lineage>
</organism>
<gene>
    <name evidence="3" type="ORF">G3R41_11515</name>
    <name evidence="2" type="ORF">GCU67_10860</name>
</gene>
<comment type="caution">
    <text evidence="2">The sequence shown here is derived from an EMBL/GenBank/DDBJ whole genome shotgun (WGS) entry which is preliminary data.</text>
</comment>
<evidence type="ECO:0000313" key="5">
    <source>
        <dbReference type="Proteomes" id="UP000471152"/>
    </source>
</evidence>
<sequence>MTAVPLPVVAGWDVPLLRGAVGTLDLVAERLLPWRYRLDDLGRRIGDAECWSGPAGTAAAAALVELSSAASGVTGSLTSSLQDLQGLGAAAAEAQELAERARALAVSAGVALDDGGRVVGVPLLHPLMSPDQAADVAAAARAAASAQAAAEDASAAAARAGECARSAAEPLGVLGVPGPVAFAELVARLPDAPAPSVPVGGVPEAVAGWWSALTAGEQRAVITAEPGAVGALDGLPGWARDEANRLGLAAALQHLPPGSAGWSTASVVQAQLAAVEAAGAVAQLLQFDPVADLVALSVGDVDTAGAVGVLVPGIETTPADDLGGLVGDARDVAAAAAAAAPGLAVATVAWLGYRTPGWRTAWSSGAADRGGPALDRALDGLAASRATAARTTGSPALPRTTVLAHSYGTVVTGRAVQAPGRLAADAVVLLGSPGVPAGRADDLEVDEVHGAWTPVDVVSQMRRYGPTPFDPSFGDVGLPTEPTQGHTQYYDRDRPTLAAIGQVVAGTRPW</sequence>
<proteinExistence type="predicted"/>
<evidence type="ECO:0000259" key="1">
    <source>
        <dbReference type="Pfam" id="PF06259"/>
    </source>
</evidence>
<reference evidence="2 4" key="1">
    <citation type="submission" date="2020-01" db="EMBL/GenBank/DDBJ databases">
        <title>the WGS Modestobacter muralis CPCC 204518.</title>
        <authorList>
            <person name="Jiang Z."/>
        </authorList>
    </citation>
    <scope>NUCLEOTIDE SEQUENCE [LARGE SCALE GENOMIC DNA]</scope>
    <source>
        <strain evidence="2 4">DSM 100205</strain>
    </source>
</reference>
<dbReference type="AlphaFoldDB" id="A0A6P0EVN5"/>
<name>A0A6P0EVN5_9ACTN</name>
<dbReference type="EMBL" id="JAAGWB010000031">
    <property type="protein sequence ID" value="NEN51554.1"/>
    <property type="molecule type" value="Genomic_DNA"/>
</dbReference>
<protein>
    <recommendedName>
        <fullName evidence="1">DUF1023 domain-containing protein</fullName>
    </recommendedName>
</protein>
<dbReference type="Proteomes" id="UP000471152">
    <property type="component" value="Unassembled WGS sequence"/>
</dbReference>
<dbReference type="InterPro" id="IPR010427">
    <property type="entry name" value="DUF1023"/>
</dbReference>
<accession>A0A6P0EVN5</accession>